<feature type="transmembrane region" description="Helical" evidence="7">
    <location>
        <begin position="198"/>
        <end position="215"/>
    </location>
</feature>
<name>A0A6J4H5Z2_9PROT</name>
<accession>A0A6J4H5Z2</accession>
<protein>
    <recommendedName>
        <fullName evidence="7">UPF0056 membrane protein</fullName>
    </recommendedName>
</protein>
<evidence type="ECO:0000256" key="3">
    <source>
        <dbReference type="ARBA" id="ARBA00022475"/>
    </source>
</evidence>
<keyword evidence="6 7" id="KW-0472">Membrane</keyword>
<reference evidence="8" key="1">
    <citation type="submission" date="2020-02" db="EMBL/GenBank/DDBJ databases">
        <authorList>
            <person name="Meier V. D."/>
        </authorList>
    </citation>
    <scope>NUCLEOTIDE SEQUENCE</scope>
    <source>
        <strain evidence="8">AVDCRST_MAG04</strain>
    </source>
</reference>
<comment type="similarity">
    <text evidence="2 7">Belongs to the UPF0056 (MarC) family.</text>
</comment>
<proteinExistence type="inferred from homology"/>
<evidence type="ECO:0000256" key="2">
    <source>
        <dbReference type="ARBA" id="ARBA00009784"/>
    </source>
</evidence>
<feature type="transmembrane region" description="Helical" evidence="7">
    <location>
        <begin position="155"/>
        <end position="177"/>
    </location>
</feature>
<evidence type="ECO:0000313" key="8">
    <source>
        <dbReference type="EMBL" id="CAA9213612.1"/>
    </source>
</evidence>
<keyword evidence="5 7" id="KW-1133">Transmembrane helix</keyword>
<dbReference type="InterPro" id="IPR002771">
    <property type="entry name" value="Multi_antbiot-R_MarC"/>
</dbReference>
<dbReference type="AlphaFoldDB" id="A0A6J4H5Z2"/>
<sequence length="230" mass="23623">MQPDQLPFGAVVGAFLLAFPALFSIVNPLGAALIFSQVLADRTHEERTVLARRVGAYSLAVLLVSLWAGAYVLNFFGITLGALRVAGGLVVAVRAWDLLTAPEAQEARKEEQAAPAGAAEDAAFFPLTMPFTTGPGTISVAVALGSARPSSGVGLWAFFAGATAAAALVALVVGIAYSSADRLIARMGTSGARVVTRLAAFLLLCIGVQILSNGVQDLLAPVLHGVAVPR</sequence>
<dbReference type="NCBIfam" id="TIGR00427">
    <property type="entry name" value="NAAT family transporter"/>
    <property type="match status" value="1"/>
</dbReference>
<feature type="transmembrane region" description="Helical" evidence="7">
    <location>
        <begin position="6"/>
        <end position="35"/>
    </location>
</feature>
<dbReference type="GO" id="GO:0005886">
    <property type="term" value="C:plasma membrane"/>
    <property type="evidence" value="ECO:0007669"/>
    <property type="project" value="UniProtKB-SubCell"/>
</dbReference>
<gene>
    <name evidence="8" type="ORF">AVDCRST_MAG04-252</name>
</gene>
<dbReference type="EMBL" id="CADCTL010000016">
    <property type="protein sequence ID" value="CAA9213612.1"/>
    <property type="molecule type" value="Genomic_DNA"/>
</dbReference>
<dbReference type="PANTHER" id="PTHR33508">
    <property type="entry name" value="UPF0056 MEMBRANE PROTEIN YHCE"/>
    <property type="match status" value="1"/>
</dbReference>
<evidence type="ECO:0000256" key="4">
    <source>
        <dbReference type="ARBA" id="ARBA00022692"/>
    </source>
</evidence>
<dbReference type="PANTHER" id="PTHR33508:SF1">
    <property type="entry name" value="UPF0056 MEMBRANE PROTEIN YHCE"/>
    <property type="match status" value="1"/>
</dbReference>
<evidence type="ECO:0000256" key="6">
    <source>
        <dbReference type="ARBA" id="ARBA00023136"/>
    </source>
</evidence>
<feature type="transmembrane region" description="Helical" evidence="7">
    <location>
        <begin position="56"/>
        <end position="78"/>
    </location>
</feature>
<evidence type="ECO:0000256" key="1">
    <source>
        <dbReference type="ARBA" id="ARBA00004651"/>
    </source>
</evidence>
<evidence type="ECO:0000256" key="7">
    <source>
        <dbReference type="RuleBase" id="RU362048"/>
    </source>
</evidence>
<evidence type="ECO:0000256" key="5">
    <source>
        <dbReference type="ARBA" id="ARBA00022989"/>
    </source>
</evidence>
<keyword evidence="3" id="KW-1003">Cell membrane</keyword>
<comment type="caution">
    <text evidence="7">Lacks conserved residue(s) required for the propagation of feature annotation.</text>
</comment>
<comment type="subcellular location">
    <subcellularLocation>
        <location evidence="1 7">Cell membrane</location>
        <topology evidence="1 7">Multi-pass membrane protein</topology>
    </subcellularLocation>
</comment>
<dbReference type="Pfam" id="PF01914">
    <property type="entry name" value="MarC"/>
    <property type="match status" value="1"/>
</dbReference>
<organism evidence="8">
    <name type="scientific">uncultured Acetobacteraceae bacterium</name>
    <dbReference type="NCBI Taxonomy" id="169975"/>
    <lineage>
        <taxon>Bacteria</taxon>
        <taxon>Pseudomonadati</taxon>
        <taxon>Pseudomonadota</taxon>
        <taxon>Alphaproteobacteria</taxon>
        <taxon>Acetobacterales</taxon>
        <taxon>Acetobacteraceae</taxon>
        <taxon>environmental samples</taxon>
    </lineage>
</organism>
<keyword evidence="4 7" id="KW-0812">Transmembrane</keyword>